<protein>
    <submittedName>
        <fullName evidence="2">Uncharacterized protein</fullName>
    </submittedName>
</protein>
<reference evidence="2 3" key="1">
    <citation type="submission" date="2018-06" db="EMBL/GenBank/DDBJ databases">
        <authorList>
            <consortium name="Pathogen Informatics"/>
            <person name="Doyle S."/>
        </authorList>
    </citation>
    <scope>NUCLEOTIDE SEQUENCE [LARGE SCALE GENOMIC DNA]</scope>
    <source>
        <strain evidence="2 3">NCTC12123</strain>
    </source>
</reference>
<keyword evidence="1" id="KW-0472">Membrane</keyword>
<evidence type="ECO:0000256" key="1">
    <source>
        <dbReference type="SAM" id="Phobius"/>
    </source>
</evidence>
<evidence type="ECO:0000313" key="2">
    <source>
        <dbReference type="EMBL" id="STD20062.1"/>
    </source>
</evidence>
<name>A0A376F9W9_ENTAS</name>
<organism evidence="2 3">
    <name type="scientific">Enterobacter asburiae</name>
    <dbReference type="NCBI Taxonomy" id="61645"/>
    <lineage>
        <taxon>Bacteria</taxon>
        <taxon>Pseudomonadati</taxon>
        <taxon>Pseudomonadota</taxon>
        <taxon>Gammaproteobacteria</taxon>
        <taxon>Enterobacterales</taxon>
        <taxon>Enterobacteriaceae</taxon>
        <taxon>Enterobacter</taxon>
        <taxon>Enterobacter cloacae complex</taxon>
    </lineage>
</organism>
<proteinExistence type="predicted"/>
<keyword evidence="1" id="KW-1133">Transmembrane helix</keyword>
<dbReference type="EMBL" id="UFYI01000007">
    <property type="protein sequence ID" value="STD20062.1"/>
    <property type="molecule type" value="Genomic_DNA"/>
</dbReference>
<dbReference type="Proteomes" id="UP000255163">
    <property type="component" value="Unassembled WGS sequence"/>
</dbReference>
<feature type="transmembrane region" description="Helical" evidence="1">
    <location>
        <begin position="21"/>
        <end position="44"/>
    </location>
</feature>
<sequence>MKKKALTRLADIRKNNEIDRYNFLAGAGEMPLIGALAAAATWLVQKK</sequence>
<dbReference type="AlphaFoldDB" id="A0A376F9W9"/>
<keyword evidence="1" id="KW-0812">Transmembrane</keyword>
<accession>A0A376F9W9</accession>
<gene>
    <name evidence="2" type="ORF">NCTC12123_01701</name>
</gene>
<evidence type="ECO:0000313" key="3">
    <source>
        <dbReference type="Proteomes" id="UP000255163"/>
    </source>
</evidence>